<dbReference type="STRING" id="31234.E3MM77"/>
<keyword evidence="3" id="KW-1185">Reference proteome</keyword>
<dbReference type="FunCoup" id="E3MM77">
    <property type="interactions" value="501"/>
</dbReference>
<reference evidence="2" key="1">
    <citation type="submission" date="2007-07" db="EMBL/GenBank/DDBJ databases">
        <title>PCAP assembly of the Caenorhabditis remanei genome.</title>
        <authorList>
            <consortium name="The Caenorhabditis remanei Sequencing Consortium"/>
            <person name="Wilson R.K."/>
        </authorList>
    </citation>
    <scope>NUCLEOTIDE SEQUENCE [LARGE SCALE GENOMIC DNA]</scope>
    <source>
        <strain evidence="2">PB4641</strain>
    </source>
</reference>
<evidence type="ECO:0000313" key="1">
    <source>
        <dbReference type="EMBL" id="EFO92848.1"/>
    </source>
</evidence>
<dbReference type="EMBL" id="DS268456">
    <property type="protein sequence ID" value="EFP04897.1"/>
    <property type="molecule type" value="Genomic_DNA"/>
</dbReference>
<dbReference type="EMBL" id="DS270305">
    <property type="protein sequence ID" value="EFO92848.1"/>
    <property type="molecule type" value="Genomic_DNA"/>
</dbReference>
<dbReference type="AlphaFoldDB" id="E3MM77"/>
<sequence length="236" mass="27433">MCSSEEISKYANNLENGMNIYRSLKRLFCIDIPFELYKNHGVKHLALKYSKDSEYSEIAINLINKIQKMENDSVVFRKPYVIPHAGYLTRRRPAALPNPNSKPKVPKVSSLKPVELPIETVIPVKKTSDLVEVLKLKNLEESDYDRVRPTLVTLSAKQLKSFMDRNPGIEKIGDGLFRRHCQIDCPENIPKKLLTETWRTLHDVHINCNLYIEAKKLEDKLRDEDEKFEKFKKSFS</sequence>
<dbReference type="OMA" id="ITETWRT"/>
<proteinExistence type="predicted"/>
<evidence type="ECO:0000313" key="2">
    <source>
        <dbReference type="EMBL" id="EFP04897.1"/>
    </source>
</evidence>
<gene>
    <name evidence="1" type="ORF">CRE_17769</name>
    <name evidence="2" type="ORF">CRE_29925</name>
</gene>
<dbReference type="Gene3D" id="6.10.250.3180">
    <property type="match status" value="1"/>
</dbReference>
<name>E3MM77_CAERE</name>
<dbReference type="Proteomes" id="UP000008281">
    <property type="component" value="Unassembled WGS sequence"/>
</dbReference>
<organism evidence="3">
    <name type="scientific">Caenorhabditis remanei</name>
    <name type="common">Caenorhabditis vulgaris</name>
    <dbReference type="NCBI Taxonomy" id="31234"/>
    <lineage>
        <taxon>Eukaryota</taxon>
        <taxon>Metazoa</taxon>
        <taxon>Ecdysozoa</taxon>
        <taxon>Nematoda</taxon>
        <taxon>Chromadorea</taxon>
        <taxon>Rhabditida</taxon>
        <taxon>Rhabditina</taxon>
        <taxon>Rhabditomorpha</taxon>
        <taxon>Rhabditoidea</taxon>
        <taxon>Rhabditidae</taxon>
        <taxon>Peloderinae</taxon>
        <taxon>Caenorhabditis</taxon>
    </lineage>
</organism>
<accession>E3MM77</accession>
<evidence type="ECO:0000313" key="3">
    <source>
        <dbReference type="Proteomes" id="UP000008281"/>
    </source>
</evidence>
<dbReference type="eggNOG" id="KOG1121">
    <property type="taxonomic scope" value="Eukaryota"/>
</dbReference>
<protein>
    <submittedName>
        <fullName evidence="2">Uncharacterized protein</fullName>
    </submittedName>
</protein>
<dbReference type="HOGENOM" id="CLU_1230899_0_0_1"/>
<dbReference type="OrthoDB" id="5810254at2759"/>